<evidence type="ECO:0000256" key="9">
    <source>
        <dbReference type="ARBA" id="ARBA00022801"/>
    </source>
</evidence>
<organism evidence="13 14">
    <name type="scientific">Mycolicibacterium mageritense</name>
    <name type="common">Mycobacterium mageritense</name>
    <dbReference type="NCBI Taxonomy" id="53462"/>
    <lineage>
        <taxon>Bacteria</taxon>
        <taxon>Bacillati</taxon>
        <taxon>Actinomycetota</taxon>
        <taxon>Actinomycetes</taxon>
        <taxon>Mycobacteriales</taxon>
        <taxon>Mycobacteriaceae</taxon>
        <taxon>Mycolicibacterium</taxon>
    </lineage>
</organism>
<dbReference type="InterPro" id="IPR022892">
    <property type="entry name" value="RNaseHI"/>
</dbReference>
<protein>
    <recommendedName>
        <fullName evidence="5">ribonuclease H</fullName>
        <ecNumber evidence="5">3.1.26.4</ecNumber>
    </recommendedName>
</protein>
<evidence type="ECO:0000256" key="1">
    <source>
        <dbReference type="ARBA" id="ARBA00000077"/>
    </source>
</evidence>
<dbReference type="InterPro" id="IPR012337">
    <property type="entry name" value="RNaseH-like_sf"/>
</dbReference>
<comment type="catalytic activity">
    <reaction evidence="1">
        <text>Endonucleolytic cleavage to 5'-phosphomonoester.</text>
        <dbReference type="EC" id="3.1.26.4"/>
    </reaction>
</comment>
<dbReference type="InterPro" id="IPR036397">
    <property type="entry name" value="RNaseH_sf"/>
</dbReference>
<feature type="compositionally biased region" description="Basic and acidic residues" evidence="11">
    <location>
        <begin position="1"/>
        <end position="11"/>
    </location>
</feature>
<keyword evidence="7" id="KW-0479">Metal-binding</keyword>
<gene>
    <name evidence="13" type="primary">rnhA_2</name>
    <name evidence="13" type="ORF">MMAGJ_29180</name>
</gene>
<proteinExistence type="inferred from homology"/>
<keyword evidence="10" id="KW-0460">Magnesium</keyword>
<keyword evidence="8" id="KW-0255">Endonuclease</keyword>
<sequence length="166" mass="18154">MVDTSSNDRPRSVVHAYTDGGTAPRNPGPGGWGVVLQYGSHTKELCGGTADDTTNIVMEMTAAAEALEALSRPCEVHVFTDSRFVIDGITKWVDGWAKRGWVKRDGSPVQNPELWQRIQLAVRCHESVVWHWVKGHSGNPGNERADALVAQGRRGAVEKAREVLNV</sequence>
<dbReference type="PANTHER" id="PTHR10642:SF26">
    <property type="entry name" value="RIBONUCLEASE H1"/>
    <property type="match status" value="1"/>
</dbReference>
<dbReference type="SUPFAM" id="SSF53098">
    <property type="entry name" value="Ribonuclease H-like"/>
    <property type="match status" value="1"/>
</dbReference>
<dbReference type="CDD" id="cd09278">
    <property type="entry name" value="RNase_HI_prokaryote_like"/>
    <property type="match status" value="1"/>
</dbReference>
<evidence type="ECO:0000256" key="7">
    <source>
        <dbReference type="ARBA" id="ARBA00022723"/>
    </source>
</evidence>
<dbReference type="Gene3D" id="3.30.420.10">
    <property type="entry name" value="Ribonuclease H-like superfamily/Ribonuclease H"/>
    <property type="match status" value="1"/>
</dbReference>
<dbReference type="InterPro" id="IPR002156">
    <property type="entry name" value="RNaseH_domain"/>
</dbReference>
<evidence type="ECO:0000313" key="13">
    <source>
        <dbReference type="EMBL" id="BBX33636.1"/>
    </source>
</evidence>
<evidence type="ECO:0000313" key="14">
    <source>
        <dbReference type="Proteomes" id="UP000465622"/>
    </source>
</evidence>
<dbReference type="Proteomes" id="UP000465622">
    <property type="component" value="Chromosome"/>
</dbReference>
<dbReference type="PROSITE" id="PS50879">
    <property type="entry name" value="RNASE_H_1"/>
    <property type="match status" value="1"/>
</dbReference>
<evidence type="ECO:0000256" key="8">
    <source>
        <dbReference type="ARBA" id="ARBA00022759"/>
    </source>
</evidence>
<dbReference type="Pfam" id="PF00075">
    <property type="entry name" value="RNase_H"/>
    <property type="match status" value="1"/>
</dbReference>
<dbReference type="PANTHER" id="PTHR10642">
    <property type="entry name" value="RIBONUCLEASE H1"/>
    <property type="match status" value="1"/>
</dbReference>
<evidence type="ECO:0000256" key="5">
    <source>
        <dbReference type="ARBA" id="ARBA00012180"/>
    </source>
</evidence>
<reference evidence="13 14" key="1">
    <citation type="journal article" date="2019" name="Emerg. Microbes Infect.">
        <title>Comprehensive subspecies identification of 175 nontuberculous mycobacteria species based on 7547 genomic profiles.</title>
        <authorList>
            <person name="Matsumoto Y."/>
            <person name="Kinjo T."/>
            <person name="Motooka D."/>
            <person name="Nabeya D."/>
            <person name="Jung N."/>
            <person name="Uechi K."/>
            <person name="Horii T."/>
            <person name="Iida T."/>
            <person name="Fujita J."/>
            <person name="Nakamura S."/>
        </authorList>
    </citation>
    <scope>NUCLEOTIDE SEQUENCE [LARGE SCALE GENOMIC DNA]</scope>
    <source>
        <strain evidence="13 14">JCM 12375</strain>
    </source>
</reference>
<comment type="cofactor">
    <cofactor evidence="2">
        <name>Mg(2+)</name>
        <dbReference type="ChEBI" id="CHEBI:18420"/>
    </cofactor>
</comment>
<name>A0ABM7HSV5_MYCME</name>
<feature type="domain" description="RNase H type-1" evidence="12">
    <location>
        <begin position="10"/>
        <end position="154"/>
    </location>
</feature>
<comment type="subunit">
    <text evidence="4">Monomer.</text>
</comment>
<dbReference type="EMBL" id="AP022567">
    <property type="protein sequence ID" value="BBX33636.1"/>
    <property type="molecule type" value="Genomic_DNA"/>
</dbReference>
<evidence type="ECO:0000256" key="4">
    <source>
        <dbReference type="ARBA" id="ARBA00011245"/>
    </source>
</evidence>
<keyword evidence="6" id="KW-0540">Nuclease</keyword>
<evidence type="ECO:0000259" key="12">
    <source>
        <dbReference type="PROSITE" id="PS50879"/>
    </source>
</evidence>
<evidence type="ECO:0000256" key="6">
    <source>
        <dbReference type="ARBA" id="ARBA00022722"/>
    </source>
</evidence>
<dbReference type="InterPro" id="IPR050092">
    <property type="entry name" value="RNase_H"/>
</dbReference>
<comment type="similarity">
    <text evidence="3">Belongs to the RNase H family.</text>
</comment>
<evidence type="ECO:0000256" key="2">
    <source>
        <dbReference type="ARBA" id="ARBA00001946"/>
    </source>
</evidence>
<dbReference type="EC" id="3.1.26.4" evidence="5"/>
<dbReference type="NCBIfam" id="NF001236">
    <property type="entry name" value="PRK00203.1"/>
    <property type="match status" value="1"/>
</dbReference>
<feature type="region of interest" description="Disordered" evidence="11">
    <location>
        <begin position="1"/>
        <end position="29"/>
    </location>
</feature>
<keyword evidence="14" id="KW-1185">Reference proteome</keyword>
<keyword evidence="9" id="KW-0378">Hydrolase</keyword>
<evidence type="ECO:0000256" key="11">
    <source>
        <dbReference type="SAM" id="MobiDB-lite"/>
    </source>
</evidence>
<evidence type="ECO:0000256" key="3">
    <source>
        <dbReference type="ARBA" id="ARBA00005300"/>
    </source>
</evidence>
<accession>A0ABM7HSV5</accession>
<evidence type="ECO:0000256" key="10">
    <source>
        <dbReference type="ARBA" id="ARBA00022842"/>
    </source>
</evidence>
<dbReference type="RefSeq" id="WP_036431373.1">
    <property type="nucleotide sequence ID" value="NZ_AP022567.1"/>
</dbReference>